<dbReference type="GO" id="GO:0043531">
    <property type="term" value="F:ADP binding"/>
    <property type="evidence" value="ECO:0007669"/>
    <property type="project" value="InterPro"/>
</dbReference>
<dbReference type="SUPFAM" id="SSF52540">
    <property type="entry name" value="P-loop containing nucleoside triphosphate hydrolases"/>
    <property type="match status" value="1"/>
</dbReference>
<evidence type="ECO:0000256" key="1">
    <source>
        <dbReference type="ARBA" id="ARBA00005820"/>
    </source>
</evidence>
<keyword evidence="3 5" id="KW-0238">DNA-binding</keyword>
<dbReference type="InterPro" id="IPR002182">
    <property type="entry name" value="NB-ARC"/>
</dbReference>
<dbReference type="Gene3D" id="1.25.40.10">
    <property type="entry name" value="Tetratricopeptide repeat domain"/>
    <property type="match status" value="1"/>
</dbReference>
<dbReference type="SUPFAM" id="SSF48452">
    <property type="entry name" value="TPR-like"/>
    <property type="match status" value="1"/>
</dbReference>
<dbReference type="Proteomes" id="UP000268727">
    <property type="component" value="Unassembled WGS sequence"/>
</dbReference>
<evidence type="ECO:0000259" key="7">
    <source>
        <dbReference type="PROSITE" id="PS51755"/>
    </source>
</evidence>
<evidence type="ECO:0000313" key="8">
    <source>
        <dbReference type="EMBL" id="ROP41614.1"/>
    </source>
</evidence>
<evidence type="ECO:0000256" key="2">
    <source>
        <dbReference type="ARBA" id="ARBA00023015"/>
    </source>
</evidence>
<dbReference type="Pfam" id="PF03704">
    <property type="entry name" value="BTAD"/>
    <property type="match status" value="1"/>
</dbReference>
<sequence>MRIGVLGPVTAWRGGDAVPVGGARERYVLAVLSVEVGRVVPVERLIDGLWARPPRSARAQLHNLVSRLRARLDDGVIITRPTGYALAAHAVEVDLAEFRALVERGRRAAEVGDHGVAEESFGAAVGLWRGAALADVDEEFAGPVRVGWHEERLAAWEGRLAARLALGRYDEVLVEVAPLIAEHPYRERLYEVRMVALVAVGRQVEALEVYREAYRTLDVELGVAPGSALRELERRILRGEVPVTRQAAPVVAPRQLPPGLVTPAGRGEVHGEVVAALRAAGPGLVVLVGPGGVGKTALAVAVAHHVVERFPDGQLFATLGGSHRDRVDPHVVVGRFLRALGVAGAAVPEDPEERVALYRSTVADRAVLVVLDDVAAEAQVRPLLPGGSSCATVVTSRHQLGALVGAARWTLPALAVEDSLELLSRVAGAERIAAEADAAGGIVALCGNLPLALCVAAGRLAVHPTWRVAEFRDRLAEERRRLDELSLGDLDVRAVIAAGYRLLDPSARLLLRRLGLSATPEWPAWVAGALVGGDVDRSLETLADVHLVEVLGRDRVGQERFRLHGLVHDFAAERVAAEESPAERDAALGRVLGGWLVRAGVAEERLGGRVGPDSPDEAIAAPREWFEVESGVLTACVDQASRLGFPEVARGLAARLAGFLALRAESGASRPGSGGRQRVARTGVSARST</sequence>
<dbReference type="InterPro" id="IPR016032">
    <property type="entry name" value="Sig_transdc_resp-reg_C-effctor"/>
</dbReference>
<dbReference type="PROSITE" id="PS51755">
    <property type="entry name" value="OMPR_PHOB"/>
    <property type="match status" value="1"/>
</dbReference>
<keyword evidence="9" id="KW-1185">Reference proteome</keyword>
<evidence type="ECO:0000256" key="4">
    <source>
        <dbReference type="ARBA" id="ARBA00023163"/>
    </source>
</evidence>
<feature type="DNA-binding region" description="OmpR/PhoB-type" evidence="5">
    <location>
        <begin position="1"/>
        <end position="88"/>
    </location>
</feature>
<dbReference type="GO" id="GO:0000160">
    <property type="term" value="P:phosphorelay signal transduction system"/>
    <property type="evidence" value="ECO:0007669"/>
    <property type="project" value="InterPro"/>
</dbReference>
<evidence type="ECO:0000313" key="9">
    <source>
        <dbReference type="Proteomes" id="UP000268727"/>
    </source>
</evidence>
<comment type="caution">
    <text evidence="8">The sequence shown here is derived from an EMBL/GenBank/DDBJ whole genome shotgun (WGS) entry which is preliminary data.</text>
</comment>
<protein>
    <submittedName>
        <fullName evidence="8">DNA-binding SARP family transcriptional activator</fullName>
    </submittedName>
</protein>
<dbReference type="SUPFAM" id="SSF46894">
    <property type="entry name" value="C-terminal effector domain of the bipartite response regulators"/>
    <property type="match status" value="1"/>
</dbReference>
<keyword evidence="2" id="KW-0805">Transcription regulation</keyword>
<dbReference type="InterPro" id="IPR001867">
    <property type="entry name" value="OmpR/PhoB-type_DNA-bd"/>
</dbReference>
<dbReference type="Pfam" id="PF00931">
    <property type="entry name" value="NB-ARC"/>
    <property type="match status" value="1"/>
</dbReference>
<name>A0A3N1HGH4_9PSEU</name>
<organism evidence="8 9">
    <name type="scientific">Saccharothrix texasensis</name>
    <dbReference type="NCBI Taxonomy" id="103734"/>
    <lineage>
        <taxon>Bacteria</taxon>
        <taxon>Bacillati</taxon>
        <taxon>Actinomycetota</taxon>
        <taxon>Actinomycetes</taxon>
        <taxon>Pseudonocardiales</taxon>
        <taxon>Pseudonocardiaceae</taxon>
        <taxon>Saccharothrix</taxon>
    </lineage>
</organism>
<dbReference type="SMART" id="SM01043">
    <property type="entry name" value="BTAD"/>
    <property type="match status" value="1"/>
</dbReference>
<dbReference type="AlphaFoldDB" id="A0A3N1HGH4"/>
<proteinExistence type="inferred from homology"/>
<dbReference type="InterPro" id="IPR051677">
    <property type="entry name" value="AfsR-DnrI-RedD_regulator"/>
</dbReference>
<feature type="domain" description="OmpR/PhoB-type" evidence="7">
    <location>
        <begin position="1"/>
        <end position="88"/>
    </location>
</feature>
<evidence type="ECO:0000256" key="6">
    <source>
        <dbReference type="SAM" id="MobiDB-lite"/>
    </source>
</evidence>
<dbReference type="CDD" id="cd15831">
    <property type="entry name" value="BTAD"/>
    <property type="match status" value="1"/>
</dbReference>
<dbReference type="PRINTS" id="PR00364">
    <property type="entry name" value="DISEASERSIST"/>
</dbReference>
<accession>A0A3N1HGH4</accession>
<dbReference type="Gene3D" id="1.10.10.10">
    <property type="entry name" value="Winged helix-like DNA-binding domain superfamily/Winged helix DNA-binding domain"/>
    <property type="match status" value="1"/>
</dbReference>
<gene>
    <name evidence="8" type="ORF">EDD40_7050</name>
</gene>
<keyword evidence="4" id="KW-0804">Transcription</keyword>
<dbReference type="InterPro" id="IPR027417">
    <property type="entry name" value="P-loop_NTPase"/>
</dbReference>
<dbReference type="Gene3D" id="3.40.50.300">
    <property type="entry name" value="P-loop containing nucleotide triphosphate hydrolases"/>
    <property type="match status" value="1"/>
</dbReference>
<dbReference type="EMBL" id="RJKM01000001">
    <property type="protein sequence ID" value="ROP41614.1"/>
    <property type="molecule type" value="Genomic_DNA"/>
</dbReference>
<dbReference type="SMART" id="SM00862">
    <property type="entry name" value="Trans_reg_C"/>
    <property type="match status" value="1"/>
</dbReference>
<evidence type="ECO:0000256" key="3">
    <source>
        <dbReference type="ARBA" id="ARBA00023125"/>
    </source>
</evidence>
<dbReference type="GO" id="GO:0006355">
    <property type="term" value="P:regulation of DNA-templated transcription"/>
    <property type="evidence" value="ECO:0007669"/>
    <property type="project" value="InterPro"/>
</dbReference>
<dbReference type="InterPro" id="IPR011990">
    <property type="entry name" value="TPR-like_helical_dom_sf"/>
</dbReference>
<comment type="similarity">
    <text evidence="1">Belongs to the AfsR/DnrI/RedD regulatory family.</text>
</comment>
<dbReference type="InterPro" id="IPR005158">
    <property type="entry name" value="BTAD"/>
</dbReference>
<reference evidence="8 9" key="1">
    <citation type="submission" date="2018-11" db="EMBL/GenBank/DDBJ databases">
        <title>Sequencing the genomes of 1000 actinobacteria strains.</title>
        <authorList>
            <person name="Klenk H.-P."/>
        </authorList>
    </citation>
    <scope>NUCLEOTIDE SEQUENCE [LARGE SCALE GENOMIC DNA]</scope>
    <source>
        <strain evidence="8 9">DSM 44231</strain>
    </source>
</reference>
<feature type="region of interest" description="Disordered" evidence="6">
    <location>
        <begin position="666"/>
        <end position="689"/>
    </location>
</feature>
<dbReference type="GO" id="GO:0003677">
    <property type="term" value="F:DNA binding"/>
    <property type="evidence" value="ECO:0007669"/>
    <property type="project" value="UniProtKB-UniRule"/>
</dbReference>
<evidence type="ECO:0000256" key="5">
    <source>
        <dbReference type="PROSITE-ProRule" id="PRU01091"/>
    </source>
</evidence>
<dbReference type="PANTHER" id="PTHR35807">
    <property type="entry name" value="TRANSCRIPTIONAL REGULATOR REDD-RELATED"/>
    <property type="match status" value="1"/>
</dbReference>
<dbReference type="InterPro" id="IPR036388">
    <property type="entry name" value="WH-like_DNA-bd_sf"/>
</dbReference>
<dbReference type="PANTHER" id="PTHR35807:SF1">
    <property type="entry name" value="TRANSCRIPTIONAL REGULATOR REDD"/>
    <property type="match status" value="1"/>
</dbReference>